<protein>
    <submittedName>
        <fullName evidence="1">Uncharacterized protein</fullName>
    </submittedName>
</protein>
<dbReference type="AlphaFoldDB" id="A0A0C3RSS0"/>
<feature type="non-terminal residue" evidence="1">
    <location>
        <position position="1"/>
    </location>
</feature>
<evidence type="ECO:0000313" key="1">
    <source>
        <dbReference type="EMBL" id="KIP03506.1"/>
    </source>
</evidence>
<name>A0A0C3RSS0_PHLG1</name>
<dbReference type="Gene3D" id="3.50.50.60">
    <property type="entry name" value="FAD/NAD(P)-binding domain"/>
    <property type="match status" value="1"/>
</dbReference>
<dbReference type="HOGENOM" id="CLU_2203302_0_0_1"/>
<dbReference type="Proteomes" id="UP000053257">
    <property type="component" value="Unassembled WGS sequence"/>
</dbReference>
<dbReference type="Gene3D" id="3.30.560.10">
    <property type="entry name" value="Glucose Oxidase, domain 3"/>
    <property type="match status" value="1"/>
</dbReference>
<evidence type="ECO:0000313" key="2">
    <source>
        <dbReference type="Proteomes" id="UP000053257"/>
    </source>
</evidence>
<dbReference type="InterPro" id="IPR036188">
    <property type="entry name" value="FAD/NAD-bd_sf"/>
</dbReference>
<reference evidence="1 2" key="1">
    <citation type="journal article" date="2014" name="PLoS Genet.">
        <title>Analysis of the Phlebiopsis gigantea genome, transcriptome and secretome provides insight into its pioneer colonization strategies of wood.</title>
        <authorList>
            <person name="Hori C."/>
            <person name="Ishida T."/>
            <person name="Igarashi K."/>
            <person name="Samejima M."/>
            <person name="Suzuki H."/>
            <person name="Master E."/>
            <person name="Ferreira P."/>
            <person name="Ruiz-Duenas F.J."/>
            <person name="Held B."/>
            <person name="Canessa P."/>
            <person name="Larrondo L.F."/>
            <person name="Schmoll M."/>
            <person name="Druzhinina I.S."/>
            <person name="Kubicek C.P."/>
            <person name="Gaskell J.A."/>
            <person name="Kersten P."/>
            <person name="St John F."/>
            <person name="Glasner J."/>
            <person name="Sabat G."/>
            <person name="Splinter BonDurant S."/>
            <person name="Syed K."/>
            <person name="Yadav J."/>
            <person name="Mgbeahuruike A.C."/>
            <person name="Kovalchuk A."/>
            <person name="Asiegbu F.O."/>
            <person name="Lackner G."/>
            <person name="Hoffmeister D."/>
            <person name="Rencoret J."/>
            <person name="Gutierrez A."/>
            <person name="Sun H."/>
            <person name="Lindquist E."/>
            <person name="Barry K."/>
            <person name="Riley R."/>
            <person name="Grigoriev I.V."/>
            <person name="Henrissat B."/>
            <person name="Kues U."/>
            <person name="Berka R.M."/>
            <person name="Martinez A.T."/>
            <person name="Covert S.F."/>
            <person name="Blanchette R.A."/>
            <person name="Cullen D."/>
        </authorList>
    </citation>
    <scope>NUCLEOTIDE SEQUENCE [LARGE SCALE GENOMIC DNA]</scope>
    <source>
        <strain evidence="1 2">11061_1 CR5-6</strain>
    </source>
</reference>
<proteinExistence type="predicted"/>
<dbReference type="OrthoDB" id="269227at2759"/>
<dbReference type="EMBL" id="KN840612">
    <property type="protein sequence ID" value="KIP03506.1"/>
    <property type="molecule type" value="Genomic_DNA"/>
</dbReference>
<feature type="non-terminal residue" evidence="1">
    <location>
        <position position="108"/>
    </location>
</feature>
<accession>A0A0C3RSS0</accession>
<dbReference type="STRING" id="745531.A0A0C3RSS0"/>
<keyword evidence="2" id="KW-1185">Reference proteome</keyword>
<organism evidence="1 2">
    <name type="scientific">Phlebiopsis gigantea (strain 11061_1 CR5-6)</name>
    <name type="common">White-rot fungus</name>
    <name type="synonym">Peniophora gigantea</name>
    <dbReference type="NCBI Taxonomy" id="745531"/>
    <lineage>
        <taxon>Eukaryota</taxon>
        <taxon>Fungi</taxon>
        <taxon>Dikarya</taxon>
        <taxon>Basidiomycota</taxon>
        <taxon>Agaricomycotina</taxon>
        <taxon>Agaricomycetes</taxon>
        <taxon>Polyporales</taxon>
        <taxon>Phanerochaetaceae</taxon>
        <taxon>Phlebiopsis</taxon>
    </lineage>
</organism>
<gene>
    <name evidence="1" type="ORF">PHLGIDRAFT_39380</name>
</gene>
<sequence length="108" mass="11721">RVLSAGDAQYPIGNKTELAEVGIKSTVDLPDIGHPMQDQPIFPNHFTINTNDAMDDLPRNHTLFDAAFQQWTSNKTEPFCDTLATGAGLLRLPDTSSFSEDVLDSSAG</sequence>